<protein>
    <submittedName>
        <fullName evidence="1">Uncharacterized protein</fullName>
    </submittedName>
</protein>
<gene>
    <name evidence="1" type="ORF">ACA1_093660</name>
</gene>
<proteinExistence type="predicted"/>
<name>L8GIA5_ACACF</name>
<reference evidence="1 2" key="1">
    <citation type="journal article" date="2013" name="Genome Biol.">
        <title>Genome of Acanthamoeba castellanii highlights extensive lateral gene transfer and early evolution of tyrosine kinase signaling.</title>
        <authorList>
            <person name="Clarke M."/>
            <person name="Lohan A.J."/>
            <person name="Liu B."/>
            <person name="Lagkouvardos I."/>
            <person name="Roy S."/>
            <person name="Zafar N."/>
            <person name="Bertelli C."/>
            <person name="Schilde C."/>
            <person name="Kianianmomeni A."/>
            <person name="Burglin T.R."/>
            <person name="Frech C."/>
            <person name="Turcotte B."/>
            <person name="Kopec K.O."/>
            <person name="Synnott J.M."/>
            <person name="Choo C."/>
            <person name="Paponov I."/>
            <person name="Finkler A."/>
            <person name="Soon Heng Tan C."/>
            <person name="Hutchins A.P."/>
            <person name="Weinmeier T."/>
            <person name="Rattei T."/>
            <person name="Chu J.S."/>
            <person name="Gimenez G."/>
            <person name="Irimia M."/>
            <person name="Rigden D.J."/>
            <person name="Fitzpatrick D.A."/>
            <person name="Lorenzo-Morales J."/>
            <person name="Bateman A."/>
            <person name="Chiu C.H."/>
            <person name="Tang P."/>
            <person name="Hegemann P."/>
            <person name="Fromm H."/>
            <person name="Raoult D."/>
            <person name="Greub G."/>
            <person name="Miranda-Saavedra D."/>
            <person name="Chen N."/>
            <person name="Nash P."/>
            <person name="Ginger M.L."/>
            <person name="Horn M."/>
            <person name="Schaap P."/>
            <person name="Caler L."/>
            <person name="Loftus B."/>
        </authorList>
    </citation>
    <scope>NUCLEOTIDE SEQUENCE [LARGE SCALE GENOMIC DNA]</scope>
    <source>
        <strain evidence="1 2">Neff</strain>
    </source>
</reference>
<dbReference type="KEGG" id="acan:ACA1_093660"/>
<dbReference type="EMBL" id="KB008103">
    <property type="protein sequence ID" value="ELR12820.1"/>
    <property type="molecule type" value="Genomic_DNA"/>
</dbReference>
<dbReference type="Proteomes" id="UP000011083">
    <property type="component" value="Unassembled WGS sequence"/>
</dbReference>
<dbReference type="AlphaFoldDB" id="L8GIA5"/>
<accession>L8GIA5</accession>
<dbReference type="RefSeq" id="XP_004334833.1">
    <property type="nucleotide sequence ID" value="XM_004334785.1"/>
</dbReference>
<organism evidence="1 2">
    <name type="scientific">Acanthamoeba castellanii (strain ATCC 30010 / Neff)</name>
    <dbReference type="NCBI Taxonomy" id="1257118"/>
    <lineage>
        <taxon>Eukaryota</taxon>
        <taxon>Amoebozoa</taxon>
        <taxon>Discosea</taxon>
        <taxon>Longamoebia</taxon>
        <taxon>Centramoebida</taxon>
        <taxon>Acanthamoebidae</taxon>
        <taxon>Acanthamoeba</taxon>
    </lineage>
</organism>
<keyword evidence="2" id="KW-1185">Reference proteome</keyword>
<evidence type="ECO:0000313" key="2">
    <source>
        <dbReference type="Proteomes" id="UP000011083"/>
    </source>
</evidence>
<sequence length="97" mass="11145">MLVALAALIDGYINNCQRYIHGHSTIQLESLNGTACKQVNKDCNWTVMYVLLFDAGILECNEGKESAILVDLFKHIRLDVSYAEERQWLKVLMVWKK</sequence>
<evidence type="ECO:0000313" key="1">
    <source>
        <dbReference type="EMBL" id="ELR12820.1"/>
    </source>
</evidence>
<dbReference type="VEuPathDB" id="AmoebaDB:ACA1_093660"/>
<dbReference type="GeneID" id="14913183"/>